<dbReference type="AlphaFoldDB" id="A0A8D0C370"/>
<evidence type="ECO:0000256" key="1">
    <source>
        <dbReference type="ARBA" id="ARBA00004300"/>
    </source>
</evidence>
<evidence type="ECO:0000256" key="4">
    <source>
        <dbReference type="ARBA" id="ARBA00022701"/>
    </source>
</evidence>
<evidence type="ECO:0000259" key="11">
    <source>
        <dbReference type="Pfam" id="PF06657"/>
    </source>
</evidence>
<feature type="region of interest" description="Disordered" evidence="10">
    <location>
        <begin position="263"/>
        <end position="288"/>
    </location>
</feature>
<evidence type="ECO:0000256" key="3">
    <source>
        <dbReference type="ARBA" id="ARBA00022490"/>
    </source>
</evidence>
<evidence type="ECO:0000313" key="14">
    <source>
        <dbReference type="Proteomes" id="UP000694421"/>
    </source>
</evidence>
<evidence type="ECO:0000256" key="8">
    <source>
        <dbReference type="ARBA" id="ARBA00042578"/>
    </source>
</evidence>
<feature type="compositionally biased region" description="Low complexity" evidence="10">
    <location>
        <begin position="9"/>
        <end position="20"/>
    </location>
</feature>
<dbReference type="OMA" id="LQTMQHY"/>
<dbReference type="Gene3D" id="1.20.58.90">
    <property type="match status" value="1"/>
</dbReference>
<feature type="region of interest" description="Disordered" evidence="10">
    <location>
        <begin position="1"/>
        <end position="23"/>
    </location>
</feature>
<feature type="coiled-coil region" evidence="9">
    <location>
        <begin position="216"/>
        <end position="243"/>
    </location>
</feature>
<dbReference type="InterPro" id="IPR025913">
    <property type="entry name" value="Cep57_CLD"/>
</dbReference>
<proteinExistence type="inferred from homology"/>
<keyword evidence="3" id="KW-0963">Cytoplasm</keyword>
<dbReference type="GeneTree" id="ENSGT00530000063695"/>
<keyword evidence="6" id="KW-0206">Cytoskeleton</keyword>
<dbReference type="Ensembl" id="ENSSMRT00000019954.1">
    <property type="protein sequence ID" value="ENSSMRP00000017049.1"/>
    <property type="gene ID" value="ENSSMRG00000013290.1"/>
</dbReference>
<feature type="coiled-coil region" evidence="9">
    <location>
        <begin position="422"/>
        <end position="456"/>
    </location>
</feature>
<feature type="coiled-coil region" evidence="9">
    <location>
        <begin position="86"/>
        <end position="152"/>
    </location>
</feature>
<evidence type="ECO:0000256" key="2">
    <source>
        <dbReference type="ARBA" id="ARBA00008179"/>
    </source>
</evidence>
<dbReference type="GO" id="GO:0005874">
    <property type="term" value="C:microtubule"/>
    <property type="evidence" value="ECO:0007669"/>
    <property type="project" value="UniProtKB-KW"/>
</dbReference>
<dbReference type="Proteomes" id="UP000694421">
    <property type="component" value="Unplaced"/>
</dbReference>
<comment type="subcellular location">
    <subcellularLocation>
        <location evidence="1">Cytoplasm</location>
        <location evidence="1">Cytoskeleton</location>
        <location evidence="1">Microtubule organizing center</location>
        <location evidence="1">Centrosome</location>
    </subcellularLocation>
</comment>
<dbReference type="GO" id="GO:0042802">
    <property type="term" value="F:identical protein binding"/>
    <property type="evidence" value="ECO:0007669"/>
    <property type="project" value="Ensembl"/>
</dbReference>
<dbReference type="Pfam" id="PF14073">
    <property type="entry name" value="Cep57_CLD"/>
    <property type="match status" value="1"/>
</dbReference>
<reference evidence="13" key="2">
    <citation type="submission" date="2025-09" db="UniProtKB">
        <authorList>
            <consortium name="Ensembl"/>
        </authorList>
    </citation>
    <scope>IDENTIFICATION</scope>
</reference>
<dbReference type="InterPro" id="IPR024957">
    <property type="entry name" value="Cep57_MT-bd_dom"/>
</dbReference>
<evidence type="ECO:0000256" key="10">
    <source>
        <dbReference type="SAM" id="MobiDB-lite"/>
    </source>
</evidence>
<keyword evidence="5 9" id="KW-0175">Coiled coil</keyword>
<evidence type="ECO:0000256" key="7">
    <source>
        <dbReference type="ARBA" id="ARBA00041218"/>
    </source>
</evidence>
<dbReference type="Pfam" id="PF06657">
    <property type="entry name" value="Cep57_MT_bd"/>
    <property type="match status" value="1"/>
</dbReference>
<dbReference type="PANTHER" id="PTHR19336">
    <property type="entry name" value="UNCHARACTERIZED DUF1167"/>
    <property type="match status" value="1"/>
</dbReference>
<dbReference type="GO" id="GO:0043015">
    <property type="term" value="F:gamma-tubulin binding"/>
    <property type="evidence" value="ECO:0007669"/>
    <property type="project" value="InterPro"/>
</dbReference>
<evidence type="ECO:0000259" key="12">
    <source>
        <dbReference type="Pfam" id="PF14073"/>
    </source>
</evidence>
<feature type="domain" description="Cep57 centrosome localisation" evidence="12">
    <location>
        <begin position="81"/>
        <end position="258"/>
    </location>
</feature>
<name>A0A8D0C370_SALMN</name>
<keyword evidence="4" id="KW-0493">Microtubule</keyword>
<comment type="similarity">
    <text evidence="2">Belongs to the translokin family.</text>
</comment>
<evidence type="ECO:0000256" key="5">
    <source>
        <dbReference type="ARBA" id="ARBA00023054"/>
    </source>
</evidence>
<evidence type="ECO:0000256" key="6">
    <source>
        <dbReference type="ARBA" id="ARBA00023212"/>
    </source>
</evidence>
<accession>A0A8D0C370</accession>
<protein>
    <recommendedName>
        <fullName evidence="7">Centrosomal protein 57kDa-like protein 1</fullName>
    </recommendedName>
    <alternativeName>
        <fullName evidence="8">Cep57-related protein</fullName>
    </alternativeName>
</protein>
<reference evidence="13" key="1">
    <citation type="submission" date="2025-08" db="UniProtKB">
        <authorList>
            <consortium name="Ensembl"/>
        </authorList>
    </citation>
    <scope>IDENTIFICATION</scope>
</reference>
<feature type="compositionally biased region" description="Basic residues" evidence="10">
    <location>
        <begin position="266"/>
        <end position="286"/>
    </location>
</feature>
<keyword evidence="14" id="KW-1185">Reference proteome</keyword>
<dbReference type="InterPro" id="IPR051756">
    <property type="entry name" value="Centrosomal_MT-associated"/>
</dbReference>
<sequence>MKRQRGRRQTGSQGGDDSQSGRGGGLFESSFWEANFGEAIFLAERAGGRKSLRSVRRPAAVIRWRVGRKKVTKHWILCNGALVAALKTLQAKIHHLELERSQAEDDLNCLSREAAQHKKVLQQESNEKEISYQELMQERKDVTLQLRTAQSRCFLLEKQLDYMRKMVVSAELEKRLVLEQQTELQKEKDQDQLKLCTKLDKLEILEKECWQLTGTQKTAEEKIKYLEQKLQEEQHQRKLIQDKAAQLQTGVEMNRILMSSLSPQKMAKKSKKKKVVKKNRGLKKGRVSQLHQDTGMLPFVAGKSASSSHSVTANVQSVLHMMKYRSPRVTSQHPEEDEGRISRWTRLCKAPTSCSEPSSATENLFDLLLALQDELGQMSFEHQELLKQIQDTQNHNIQEDLERELDCIVKKMEVKGDQIYKLKKHQENVNKLRQKAEKLKKKAITATSKSEELKATKDIPDSLRGSINNISSVNKNTSSLRLLKNAQKLQSVLKKDDIMWER</sequence>
<dbReference type="GO" id="GO:0008017">
    <property type="term" value="F:microtubule binding"/>
    <property type="evidence" value="ECO:0007669"/>
    <property type="project" value="InterPro"/>
</dbReference>
<feature type="domain" description="Cep57 centrosome microtubule-binding" evidence="11">
    <location>
        <begin position="355"/>
        <end position="425"/>
    </location>
</feature>
<dbReference type="PANTHER" id="PTHR19336:SF10">
    <property type="entry name" value="CENTROSOMAL PROTEIN CEP57L1"/>
    <property type="match status" value="1"/>
</dbReference>
<organism evidence="13 14">
    <name type="scientific">Salvator merianae</name>
    <name type="common">Argentine black and white tegu</name>
    <name type="synonym">Tupinambis merianae</name>
    <dbReference type="NCBI Taxonomy" id="96440"/>
    <lineage>
        <taxon>Eukaryota</taxon>
        <taxon>Metazoa</taxon>
        <taxon>Chordata</taxon>
        <taxon>Craniata</taxon>
        <taxon>Vertebrata</taxon>
        <taxon>Euteleostomi</taxon>
        <taxon>Lepidosauria</taxon>
        <taxon>Squamata</taxon>
        <taxon>Bifurcata</taxon>
        <taxon>Unidentata</taxon>
        <taxon>Episquamata</taxon>
        <taxon>Laterata</taxon>
        <taxon>Teiioidea</taxon>
        <taxon>Teiidae</taxon>
        <taxon>Salvator</taxon>
    </lineage>
</organism>
<dbReference type="GO" id="GO:0005813">
    <property type="term" value="C:centrosome"/>
    <property type="evidence" value="ECO:0007669"/>
    <property type="project" value="UniProtKB-SubCell"/>
</dbReference>
<evidence type="ECO:0000256" key="9">
    <source>
        <dbReference type="SAM" id="Coils"/>
    </source>
</evidence>
<evidence type="ECO:0000313" key="13">
    <source>
        <dbReference type="Ensembl" id="ENSSMRP00000017049.1"/>
    </source>
</evidence>